<feature type="transmembrane region" description="Helical" evidence="5">
    <location>
        <begin position="12"/>
        <end position="30"/>
    </location>
</feature>
<evidence type="ECO:0000313" key="6">
    <source>
        <dbReference type="EMBL" id="CAH9144835.1"/>
    </source>
</evidence>
<protein>
    <recommendedName>
        <fullName evidence="8">Protein WEAK CHLOROPLAST MOVEMENT UNDER BLUE LIGHT 1-like</fullName>
    </recommendedName>
</protein>
<sequence>MELAVEKHEEIQIFSSFFVTSAFYFFNFWMEEADNTKGNNPSESLHVTEVSLPKDEDEIKSLFETEKNIKPDLESRTQVSYADNSISYQPREDQSGLSILEGNLTLMPPSSPSHVKPAETLEPFIDASPLVLADSEKSMLEEEKPKEYVAVLLNPSIDLLGDIIVSPNKDNSNEDYFTLPPEVRVSDESLNPLVQPDFGGHVQDDVSNNLVSLNDHDEPQDKVSSNHPLDKVSGDHSLDKVSSDQPLDKVSNHLVTPDSIDQPVAKVSNSSLMSGDIGQQKSEVHIQSVSLDDIDQPLTKASTLLLASDDDASRRLAKISTFTAKPSASFPSKHSDNGGINRVQIDTAMPIESVKHAVSKFGGIVDWKAHREQTVERRKCIDQELEKLQEEIPIFKQQYESSEEAKVQALKELDSTRRLIEELKLNLERAKTEEQQARQDSELAKLRVEEMEQGIADEASIATKAQLEVAKARHASAVYELQTVRSELEQLREDYTVLVSERDAAVKKADGAISESKEVEKLVEDLTVELITMKQSLEAAHAAHLEAEDHRIGADLDRERDTLYWEEEVKKAEVEIERLNQQILSAKNLKSELDTSLSLLHDLKAELAAYMETKPQQQGTDGKRTHCEIQAAVESTRREIEEVNFQVEKVATEVNLLKVTTTTLKSELEKEKAELVTAQQREEMASISAASIEAELNRTKSAISLALIKEKEAKEKMVERTKQLQVVSQDAKRAKSLAEATHAVLCRAKEEAEQAKAGQNTIESQLLSVHKEIEAAKASEKLALAAMDVLEESESARKNNEGDSPTGVKISLEDYYELSKQAHAAEDESNTRVTAAISQIDVAKESELKSMKKLEDVNHELDEKRKVLEAALRKAEEAKEAKLSMEQELRKWREVHEERRKTSESINRNNNSPRISIEDRIGLETSSTLHHRSPKGGINESGHEDSLVHESGVENEPSSEVTKSTKKKRRSFFPRIFMFLARKKTSKTT</sequence>
<evidence type="ECO:0000256" key="1">
    <source>
        <dbReference type="ARBA" id="ARBA00005485"/>
    </source>
</evidence>
<evidence type="ECO:0000313" key="7">
    <source>
        <dbReference type="Proteomes" id="UP001152523"/>
    </source>
</evidence>
<keyword evidence="5" id="KW-1133">Transmembrane helix</keyword>
<dbReference type="InterPro" id="IPR008545">
    <property type="entry name" value="Web"/>
</dbReference>
<evidence type="ECO:0000256" key="5">
    <source>
        <dbReference type="SAM" id="Phobius"/>
    </source>
</evidence>
<feature type="compositionally biased region" description="Basic and acidic residues" evidence="4">
    <location>
        <begin position="228"/>
        <end position="251"/>
    </location>
</feature>
<keyword evidence="5" id="KW-0812">Transmembrane</keyword>
<name>A0AAV0GA35_9ASTE</name>
<organism evidence="6 7">
    <name type="scientific">Cuscuta epithymum</name>
    <dbReference type="NCBI Taxonomy" id="186058"/>
    <lineage>
        <taxon>Eukaryota</taxon>
        <taxon>Viridiplantae</taxon>
        <taxon>Streptophyta</taxon>
        <taxon>Embryophyta</taxon>
        <taxon>Tracheophyta</taxon>
        <taxon>Spermatophyta</taxon>
        <taxon>Magnoliopsida</taxon>
        <taxon>eudicotyledons</taxon>
        <taxon>Gunneridae</taxon>
        <taxon>Pentapetalae</taxon>
        <taxon>asterids</taxon>
        <taxon>lamiids</taxon>
        <taxon>Solanales</taxon>
        <taxon>Convolvulaceae</taxon>
        <taxon>Cuscuteae</taxon>
        <taxon>Cuscuta</taxon>
        <taxon>Cuscuta subgen. Cuscuta</taxon>
    </lineage>
</organism>
<dbReference type="GO" id="GO:0009903">
    <property type="term" value="P:chloroplast avoidance movement"/>
    <property type="evidence" value="ECO:0007669"/>
    <property type="project" value="TreeGrafter"/>
</dbReference>
<evidence type="ECO:0000256" key="2">
    <source>
        <dbReference type="ARBA" id="ARBA00023054"/>
    </source>
</evidence>
<evidence type="ECO:0000256" key="3">
    <source>
        <dbReference type="SAM" id="Coils"/>
    </source>
</evidence>
<feature type="compositionally biased region" description="Basic and acidic residues" evidence="4">
    <location>
        <begin position="941"/>
        <end position="952"/>
    </location>
</feature>
<keyword evidence="7" id="KW-1185">Reference proteome</keyword>
<feature type="coiled-coil region" evidence="3">
    <location>
        <begin position="844"/>
        <end position="895"/>
    </location>
</feature>
<comment type="caution">
    <text evidence="6">The sequence shown here is derived from an EMBL/GenBank/DDBJ whole genome shotgun (WGS) entry which is preliminary data.</text>
</comment>
<keyword evidence="2 3" id="KW-0175">Coiled coil</keyword>
<feature type="compositionally biased region" description="Low complexity" evidence="4">
    <location>
        <begin position="904"/>
        <end position="915"/>
    </location>
</feature>
<proteinExistence type="inferred from homology"/>
<feature type="region of interest" description="Disordered" evidence="4">
    <location>
        <begin position="896"/>
        <end position="967"/>
    </location>
</feature>
<feature type="coiled-coil region" evidence="3">
    <location>
        <begin position="371"/>
        <end position="449"/>
    </location>
</feature>
<feature type="coiled-coil region" evidence="3">
    <location>
        <begin position="562"/>
        <end position="606"/>
    </location>
</feature>
<evidence type="ECO:0000256" key="4">
    <source>
        <dbReference type="SAM" id="MobiDB-lite"/>
    </source>
</evidence>
<reference evidence="6" key="1">
    <citation type="submission" date="2022-07" db="EMBL/GenBank/DDBJ databases">
        <authorList>
            <person name="Macas J."/>
            <person name="Novak P."/>
            <person name="Neumann P."/>
        </authorList>
    </citation>
    <scope>NUCLEOTIDE SEQUENCE</scope>
</reference>
<dbReference type="Proteomes" id="UP001152523">
    <property type="component" value="Unassembled WGS sequence"/>
</dbReference>
<evidence type="ECO:0008006" key="8">
    <source>
        <dbReference type="Google" id="ProtNLM"/>
    </source>
</evidence>
<feature type="coiled-coil region" evidence="3">
    <location>
        <begin position="633"/>
        <end position="681"/>
    </location>
</feature>
<dbReference type="PANTHER" id="PTHR32054">
    <property type="entry name" value="HEAVY CHAIN, PUTATIVE, EXPRESSED-RELATED-RELATED"/>
    <property type="match status" value="1"/>
</dbReference>
<comment type="similarity">
    <text evidence="1">Belongs to the WEB family.</text>
</comment>
<dbReference type="AlphaFoldDB" id="A0AAV0GA35"/>
<dbReference type="PANTHER" id="PTHR32054:SF31">
    <property type="entry name" value="PROTEIN WEAK CHLOROPLAST MOVEMENT UNDER BLUE LIGHT 1"/>
    <property type="match status" value="1"/>
</dbReference>
<dbReference type="Pfam" id="PF05701">
    <property type="entry name" value="WEMBL"/>
    <property type="match status" value="1"/>
</dbReference>
<feature type="region of interest" description="Disordered" evidence="4">
    <location>
        <begin position="191"/>
        <end position="262"/>
    </location>
</feature>
<accession>A0AAV0GA35</accession>
<dbReference type="EMBL" id="CAMAPF010001071">
    <property type="protein sequence ID" value="CAH9144835.1"/>
    <property type="molecule type" value="Genomic_DNA"/>
</dbReference>
<dbReference type="GO" id="GO:0005829">
    <property type="term" value="C:cytosol"/>
    <property type="evidence" value="ECO:0007669"/>
    <property type="project" value="TreeGrafter"/>
</dbReference>
<dbReference type="GO" id="GO:0009904">
    <property type="term" value="P:chloroplast accumulation movement"/>
    <property type="evidence" value="ECO:0007669"/>
    <property type="project" value="TreeGrafter"/>
</dbReference>
<keyword evidence="5" id="KW-0472">Membrane</keyword>
<gene>
    <name evidence="6" type="ORF">CEPIT_LOCUS41750</name>
</gene>